<organism evidence="2 3">
    <name type="scientific">Actinotalea fermentans</name>
    <dbReference type="NCBI Taxonomy" id="43671"/>
    <lineage>
        <taxon>Bacteria</taxon>
        <taxon>Bacillati</taxon>
        <taxon>Actinomycetota</taxon>
        <taxon>Actinomycetes</taxon>
        <taxon>Micrococcales</taxon>
        <taxon>Cellulomonadaceae</taxon>
        <taxon>Actinotalea</taxon>
    </lineage>
</organism>
<name>A0A511Z134_9CELL</name>
<evidence type="ECO:0000313" key="2">
    <source>
        <dbReference type="EMBL" id="GEN81170.1"/>
    </source>
</evidence>
<gene>
    <name evidence="2" type="ORF">AFE02nite_29040</name>
</gene>
<evidence type="ECO:0008006" key="4">
    <source>
        <dbReference type="Google" id="ProtNLM"/>
    </source>
</evidence>
<evidence type="ECO:0000313" key="3">
    <source>
        <dbReference type="Proteomes" id="UP000321484"/>
    </source>
</evidence>
<proteinExistence type="predicted"/>
<evidence type="ECO:0000256" key="1">
    <source>
        <dbReference type="SAM" id="MobiDB-lite"/>
    </source>
</evidence>
<comment type="caution">
    <text evidence="2">The sequence shown here is derived from an EMBL/GenBank/DDBJ whole genome shotgun (WGS) entry which is preliminary data.</text>
</comment>
<dbReference type="Proteomes" id="UP000321484">
    <property type="component" value="Unassembled WGS sequence"/>
</dbReference>
<sequence length="286" mass="30564">MRPGAYTDTPVTADPYEAARHTAVARVAAAVLQLETPVVVSHGSAALLWGLPAPTTAPVHLTQTTKPCRNARGLLRHSHRLSDGDSTTLSGIRVTTPARTVLDCAATLPPSLALAVVDAALHAGVDRGVCLELLAGTPRRRGAIQARAVLDLADDGAESPGESRARFALLAAGLPRPETQIAIETHLGTFWSDLGWPAWRLLAEYDGRGKYTAAGSTTEAVLAEKRRQDAIEEAGYRVLRITSEDLRSPARLVDRVIRSAPPTAIPQPLRPRGALAEPPRVRPPWR</sequence>
<reference evidence="2 3" key="1">
    <citation type="submission" date="2019-07" db="EMBL/GenBank/DDBJ databases">
        <title>Whole genome shotgun sequence of Actinotalea fermentans NBRC 105374.</title>
        <authorList>
            <person name="Hosoyama A."/>
            <person name="Uohara A."/>
            <person name="Ohji S."/>
            <person name="Ichikawa N."/>
        </authorList>
    </citation>
    <scope>NUCLEOTIDE SEQUENCE [LARGE SCALE GENOMIC DNA]</scope>
    <source>
        <strain evidence="2 3">NBRC 105374</strain>
    </source>
</reference>
<dbReference type="EMBL" id="BJYK01000009">
    <property type="protein sequence ID" value="GEN81170.1"/>
    <property type="molecule type" value="Genomic_DNA"/>
</dbReference>
<dbReference type="RefSeq" id="WP_052114075.1">
    <property type="nucleotide sequence ID" value="NZ_BJYK01000009.1"/>
</dbReference>
<feature type="region of interest" description="Disordered" evidence="1">
    <location>
        <begin position="262"/>
        <end position="286"/>
    </location>
</feature>
<keyword evidence="3" id="KW-1185">Reference proteome</keyword>
<protein>
    <recommendedName>
        <fullName evidence="4">DUF559 domain-containing protein</fullName>
    </recommendedName>
</protein>
<dbReference type="AlphaFoldDB" id="A0A511Z134"/>
<accession>A0A511Z134</accession>
<dbReference type="OrthoDB" id="5517693at2"/>